<dbReference type="AlphaFoldDB" id="A0A2K3DTJ4"/>
<evidence type="ECO:0008006" key="5">
    <source>
        <dbReference type="Google" id="ProtNLM"/>
    </source>
</evidence>
<protein>
    <recommendedName>
        <fullName evidence="5">Secreted protein</fullName>
    </recommendedName>
</protein>
<dbReference type="Gramene" id="PNW83861">
    <property type="protein sequence ID" value="PNW83861"/>
    <property type="gene ID" value="CHLRE_04g217960v5"/>
</dbReference>
<dbReference type="RefSeq" id="XP_042925047.1">
    <property type="nucleotide sequence ID" value="XM_043061792.1"/>
</dbReference>
<dbReference type="KEGG" id="cre:CHLRE_04g217956v5"/>
<evidence type="ECO:0000313" key="4">
    <source>
        <dbReference type="Proteomes" id="UP000006906"/>
    </source>
</evidence>
<name>A0A2K3DTJ4_CHLRE</name>
<keyword evidence="4" id="KW-1185">Reference proteome</keyword>
<dbReference type="Proteomes" id="UP000006906">
    <property type="component" value="Chromosome 4"/>
</dbReference>
<gene>
    <name evidence="2" type="ORF">CHLRE_04g217956v5</name>
    <name evidence="3" type="ORF">CHLRE_04g217960v5</name>
</gene>
<reference evidence="3 4" key="1">
    <citation type="journal article" date="2007" name="Science">
        <title>The Chlamydomonas genome reveals the evolution of key animal and plant functions.</title>
        <authorList>
            <person name="Merchant S.S."/>
            <person name="Prochnik S.E."/>
            <person name="Vallon O."/>
            <person name="Harris E.H."/>
            <person name="Karpowicz S.J."/>
            <person name="Witman G.B."/>
            <person name="Terry A."/>
            <person name="Salamov A."/>
            <person name="Fritz-Laylin L.K."/>
            <person name="Marechal-Drouard L."/>
            <person name="Marshall W.F."/>
            <person name="Qu L.H."/>
            <person name="Nelson D.R."/>
            <person name="Sanderfoot A.A."/>
            <person name="Spalding M.H."/>
            <person name="Kapitonov V.V."/>
            <person name="Ren Q."/>
            <person name="Ferris P."/>
            <person name="Lindquist E."/>
            <person name="Shapiro H."/>
            <person name="Lucas S.M."/>
            <person name="Grimwood J."/>
            <person name="Schmutz J."/>
            <person name="Cardol P."/>
            <person name="Cerutti H."/>
            <person name="Chanfreau G."/>
            <person name="Chen C.L."/>
            <person name="Cognat V."/>
            <person name="Croft M.T."/>
            <person name="Dent R."/>
            <person name="Dutcher S."/>
            <person name="Fernandez E."/>
            <person name="Fukuzawa H."/>
            <person name="Gonzalez-Ballester D."/>
            <person name="Gonzalez-Halphen D."/>
            <person name="Hallmann A."/>
            <person name="Hanikenne M."/>
            <person name="Hippler M."/>
            <person name="Inwood W."/>
            <person name="Jabbari K."/>
            <person name="Kalanon M."/>
            <person name="Kuras R."/>
            <person name="Lefebvre P.A."/>
            <person name="Lemaire S.D."/>
            <person name="Lobanov A.V."/>
            <person name="Lohr M."/>
            <person name="Manuell A."/>
            <person name="Meier I."/>
            <person name="Mets L."/>
            <person name="Mittag M."/>
            <person name="Mittelmeier T."/>
            <person name="Moroney J.V."/>
            <person name="Moseley J."/>
            <person name="Napoli C."/>
            <person name="Nedelcu A.M."/>
            <person name="Niyogi K."/>
            <person name="Novoselov S.V."/>
            <person name="Paulsen I.T."/>
            <person name="Pazour G."/>
            <person name="Purton S."/>
            <person name="Ral J.P."/>
            <person name="Riano-Pachon D.M."/>
            <person name="Riekhof W."/>
            <person name="Rymarquis L."/>
            <person name="Schroda M."/>
            <person name="Stern D."/>
            <person name="Umen J."/>
            <person name="Willows R."/>
            <person name="Wilson N."/>
            <person name="Zimmer S.L."/>
            <person name="Allmer J."/>
            <person name="Balk J."/>
            <person name="Bisova K."/>
            <person name="Chen C.J."/>
            <person name="Elias M."/>
            <person name="Gendler K."/>
            <person name="Hauser C."/>
            <person name="Lamb M.R."/>
            <person name="Ledford H."/>
            <person name="Long J.C."/>
            <person name="Minagawa J."/>
            <person name="Page M.D."/>
            <person name="Pan J."/>
            <person name="Pootakham W."/>
            <person name="Roje S."/>
            <person name="Rose A."/>
            <person name="Stahlberg E."/>
            <person name="Terauchi A.M."/>
            <person name="Yang P."/>
            <person name="Ball S."/>
            <person name="Bowler C."/>
            <person name="Dieckmann C.L."/>
            <person name="Gladyshev V.N."/>
            <person name="Green P."/>
            <person name="Jorgensen R."/>
            <person name="Mayfield S."/>
            <person name="Mueller-Roeber B."/>
            <person name="Rajamani S."/>
            <person name="Sayre R.T."/>
            <person name="Brokstein P."/>
            <person name="Dubchak I."/>
            <person name="Goodstein D."/>
            <person name="Hornick L."/>
            <person name="Huang Y.W."/>
            <person name="Jhaveri J."/>
            <person name="Luo Y."/>
            <person name="Martinez D."/>
            <person name="Ngau W.C."/>
            <person name="Otillar B."/>
            <person name="Poliakov A."/>
            <person name="Porter A."/>
            <person name="Szajkowski L."/>
            <person name="Werner G."/>
            <person name="Zhou K."/>
            <person name="Grigoriev I.V."/>
            <person name="Rokhsar D.S."/>
            <person name="Grossman A.R."/>
        </authorList>
    </citation>
    <scope>NUCLEOTIDE SEQUENCE [LARGE SCALE GENOMIC DNA]</scope>
    <source>
        <strain evidence="4">CC-503</strain>
        <strain evidence="3">CC-503 cw92 mt+</strain>
    </source>
</reference>
<organism evidence="3 4">
    <name type="scientific">Chlamydomonas reinhardtii</name>
    <name type="common">Chlamydomonas smithii</name>
    <dbReference type="NCBI Taxonomy" id="3055"/>
    <lineage>
        <taxon>Eukaryota</taxon>
        <taxon>Viridiplantae</taxon>
        <taxon>Chlorophyta</taxon>
        <taxon>core chlorophytes</taxon>
        <taxon>Chlorophyceae</taxon>
        <taxon>CS clade</taxon>
        <taxon>Chlamydomonadales</taxon>
        <taxon>Chlamydomonadaceae</taxon>
        <taxon>Chlamydomonas</taxon>
    </lineage>
</organism>
<dbReference type="GeneID" id="66053184"/>
<keyword evidence="1" id="KW-0732">Signal</keyword>
<evidence type="ECO:0000256" key="1">
    <source>
        <dbReference type="SAM" id="SignalP"/>
    </source>
</evidence>
<dbReference type="Gramene" id="PNW83856">
    <property type="protein sequence ID" value="PNW83856"/>
    <property type="gene ID" value="CHLRE_04g217956v5"/>
</dbReference>
<dbReference type="EMBL" id="CM008965">
    <property type="protein sequence ID" value="PNW83861.1"/>
    <property type="molecule type" value="Genomic_DNA"/>
</dbReference>
<dbReference type="EMBL" id="CM008965">
    <property type="protein sequence ID" value="PNW83856.1"/>
    <property type="molecule type" value="Genomic_DNA"/>
</dbReference>
<evidence type="ECO:0000313" key="3">
    <source>
        <dbReference type="EMBL" id="PNW83861.1"/>
    </source>
</evidence>
<evidence type="ECO:0000313" key="2">
    <source>
        <dbReference type="EMBL" id="PNW83856.1"/>
    </source>
</evidence>
<sequence>MNASAWVPWPAVFLCPCLRPAAAFASHPVCAAVPSPVCAWACLPCLCLPGPSWGGRFRFE</sequence>
<feature type="signal peptide" evidence="1">
    <location>
        <begin position="1"/>
        <end position="25"/>
    </location>
</feature>
<feature type="chain" id="PRO_5014294330" description="Secreted protein" evidence="1">
    <location>
        <begin position="26"/>
        <end position="60"/>
    </location>
</feature>
<proteinExistence type="predicted"/>
<accession>A0A2K3DTJ4</accession>
<reference evidence="3" key="2">
    <citation type="submission" date="2017-07" db="EMBL/GenBank/DDBJ databases">
        <title>WGS assembly of Chlamydomonas reinhardtii.</title>
        <authorList>
            <consortium name="Chlamydomonas Annotation Team"/>
            <consortium name="JGI Annotation Team"/>
            <person name="Merchant S.S."/>
            <person name="Prochnik S.E."/>
            <person name="Vallon O."/>
            <person name="Harris E.H."/>
            <person name="Karpowicz S.J."/>
            <person name="Witman G.B."/>
            <person name="Terry A."/>
            <person name="Salamov A."/>
            <person name="Fritz-Laylin L.K."/>
            <person name="Marechal-Drouard L."/>
            <person name="Marshall W.F."/>
            <person name="Qu L.H."/>
            <person name="Nelson D.R."/>
            <person name="Sanderfoot A.A."/>
            <person name="Spalding M.H."/>
            <person name="Kapitonov V.V."/>
            <person name="Ren Q."/>
            <person name="Ferris P."/>
            <person name="Lindquist E."/>
            <person name="Shapiro H."/>
            <person name="Lucas S.M."/>
            <person name="Grimwood J."/>
            <person name="Schmutz J."/>
            <person name="Grigoriev I.V."/>
            <person name="Rokhsar D.S."/>
        </authorList>
    </citation>
    <scope>NUCLEOTIDE SEQUENCE</scope>
    <source>
        <strain evidence="3">CC-503 cw92 mt+</strain>
    </source>
</reference>